<keyword evidence="1" id="KW-0175">Coiled coil</keyword>
<dbReference type="AlphaFoldDB" id="A0A8J6DQN9"/>
<dbReference type="OrthoDB" id="9837524at2759"/>
<keyword evidence="2" id="KW-1133">Transmembrane helix</keyword>
<evidence type="ECO:0000313" key="4">
    <source>
        <dbReference type="EMBL" id="KAG8517176.1"/>
    </source>
</evidence>
<keyword evidence="5" id="KW-1185">Reference proteome</keyword>
<dbReference type="InterPro" id="IPR027874">
    <property type="entry name" value="Tex35"/>
</dbReference>
<proteinExistence type="predicted"/>
<protein>
    <submittedName>
        <fullName evidence="4">Testis-expressed protein 35</fullName>
    </submittedName>
</protein>
<organism evidence="4 5">
    <name type="scientific">Galemys pyrenaicus</name>
    <name type="common">Iberian desman</name>
    <name type="synonym">Pyrenean desman</name>
    <dbReference type="NCBI Taxonomy" id="202257"/>
    <lineage>
        <taxon>Eukaryota</taxon>
        <taxon>Metazoa</taxon>
        <taxon>Chordata</taxon>
        <taxon>Craniata</taxon>
        <taxon>Vertebrata</taxon>
        <taxon>Euteleostomi</taxon>
        <taxon>Mammalia</taxon>
        <taxon>Eutheria</taxon>
        <taxon>Laurasiatheria</taxon>
        <taxon>Eulipotyphla</taxon>
        <taxon>Talpidae</taxon>
        <taxon>Galemys</taxon>
    </lineage>
</organism>
<sequence length="159" mass="18275">MLHSLCFSALASQFMLMSPCHPYTPLVSAQNKNYKTVCLDLKPEPTKIKSFFETMPAARPETPRETVWSQGSFTVPGGQDLSQSELREVREELKEKMEEIKQIKDVMDKDFDKLQEFVDIMKQETSTPNVGTLFTLVIWSCLLICLYFNPIVMEDLLQT</sequence>
<comment type="caution">
    <text evidence="4">The sequence shown here is derived from an EMBL/GenBank/DDBJ whole genome shotgun (WGS) entry which is preliminary data.</text>
</comment>
<feature type="coiled-coil region" evidence="1">
    <location>
        <begin position="79"/>
        <end position="110"/>
    </location>
</feature>
<evidence type="ECO:0000256" key="1">
    <source>
        <dbReference type="SAM" id="Coils"/>
    </source>
</evidence>
<feature type="transmembrane region" description="Helical" evidence="2">
    <location>
        <begin position="130"/>
        <end position="148"/>
    </location>
</feature>
<evidence type="ECO:0000313" key="5">
    <source>
        <dbReference type="Proteomes" id="UP000700334"/>
    </source>
</evidence>
<dbReference type="PANTHER" id="PTHR36860:SF1">
    <property type="entry name" value="TESTIS-EXPRESSED PROTEIN 35"/>
    <property type="match status" value="1"/>
</dbReference>
<dbReference type="Pfam" id="PF15079">
    <property type="entry name" value="Tsc35"/>
    <property type="match status" value="1"/>
</dbReference>
<gene>
    <name evidence="4" type="ORF">J0S82_009118</name>
</gene>
<dbReference type="EMBL" id="JAGFMF010011659">
    <property type="protein sequence ID" value="KAG8517176.1"/>
    <property type="molecule type" value="Genomic_DNA"/>
</dbReference>
<keyword evidence="2" id="KW-0812">Transmembrane</keyword>
<dbReference type="GO" id="GO:0005634">
    <property type="term" value="C:nucleus"/>
    <property type="evidence" value="ECO:0007669"/>
    <property type="project" value="TreeGrafter"/>
</dbReference>
<feature type="signal peptide" evidence="3">
    <location>
        <begin position="1"/>
        <end position="22"/>
    </location>
</feature>
<dbReference type="Proteomes" id="UP000700334">
    <property type="component" value="Unassembled WGS sequence"/>
</dbReference>
<reference evidence="4" key="1">
    <citation type="journal article" date="2021" name="Evol. Appl.">
        <title>The genome of the Pyrenean desman and the effects of bottlenecks and inbreeding on the genomic landscape of an endangered species.</title>
        <authorList>
            <person name="Escoda L."/>
            <person name="Castresana J."/>
        </authorList>
    </citation>
    <scope>NUCLEOTIDE SEQUENCE</scope>
    <source>
        <strain evidence="4">IBE-C5619</strain>
    </source>
</reference>
<feature type="chain" id="PRO_5035169997" evidence="3">
    <location>
        <begin position="23"/>
        <end position="159"/>
    </location>
</feature>
<name>A0A8J6DQN9_GALPY</name>
<evidence type="ECO:0000256" key="2">
    <source>
        <dbReference type="SAM" id="Phobius"/>
    </source>
</evidence>
<keyword evidence="3" id="KW-0732">Signal</keyword>
<keyword evidence="2" id="KW-0472">Membrane</keyword>
<accession>A0A8J6DQN9</accession>
<dbReference type="PANTHER" id="PTHR36860">
    <property type="entry name" value="TESTIS-EXPRESSED PROTEIN 35"/>
    <property type="match status" value="1"/>
</dbReference>
<evidence type="ECO:0000256" key="3">
    <source>
        <dbReference type="SAM" id="SignalP"/>
    </source>
</evidence>